<dbReference type="AlphaFoldDB" id="A0AAV4VLC1"/>
<keyword evidence="2" id="KW-1185">Reference proteome</keyword>
<evidence type="ECO:0000313" key="2">
    <source>
        <dbReference type="Proteomes" id="UP001054945"/>
    </source>
</evidence>
<dbReference type="Proteomes" id="UP001054945">
    <property type="component" value="Unassembled WGS sequence"/>
</dbReference>
<sequence length="100" mass="10856">MAGVKNDHLPPFISLRQGVFTLTGTAVVWLAPDKSPPQLLSQNCPHGTISEREMLRAHLCCVSPEYTRFPAVGFSVILMSQAHCLTCVCPAPRPARPSVT</sequence>
<name>A0AAV4VLC1_CAEEX</name>
<organism evidence="1 2">
    <name type="scientific">Caerostris extrusa</name>
    <name type="common">Bark spider</name>
    <name type="synonym">Caerostris bankana</name>
    <dbReference type="NCBI Taxonomy" id="172846"/>
    <lineage>
        <taxon>Eukaryota</taxon>
        <taxon>Metazoa</taxon>
        <taxon>Ecdysozoa</taxon>
        <taxon>Arthropoda</taxon>
        <taxon>Chelicerata</taxon>
        <taxon>Arachnida</taxon>
        <taxon>Araneae</taxon>
        <taxon>Araneomorphae</taxon>
        <taxon>Entelegynae</taxon>
        <taxon>Araneoidea</taxon>
        <taxon>Araneidae</taxon>
        <taxon>Caerostris</taxon>
    </lineage>
</organism>
<reference evidence="1 2" key="1">
    <citation type="submission" date="2021-06" db="EMBL/GenBank/DDBJ databases">
        <title>Caerostris extrusa draft genome.</title>
        <authorList>
            <person name="Kono N."/>
            <person name="Arakawa K."/>
        </authorList>
    </citation>
    <scope>NUCLEOTIDE SEQUENCE [LARGE SCALE GENOMIC DNA]</scope>
</reference>
<proteinExistence type="predicted"/>
<dbReference type="EMBL" id="BPLR01014757">
    <property type="protein sequence ID" value="GIY71125.1"/>
    <property type="molecule type" value="Genomic_DNA"/>
</dbReference>
<gene>
    <name evidence="1" type="ORF">CEXT_708861</name>
</gene>
<evidence type="ECO:0000313" key="1">
    <source>
        <dbReference type="EMBL" id="GIY71125.1"/>
    </source>
</evidence>
<protein>
    <submittedName>
        <fullName evidence="1">Uncharacterized protein</fullName>
    </submittedName>
</protein>
<accession>A0AAV4VLC1</accession>
<comment type="caution">
    <text evidence="1">The sequence shown here is derived from an EMBL/GenBank/DDBJ whole genome shotgun (WGS) entry which is preliminary data.</text>
</comment>